<dbReference type="Proteomes" id="UP000193944">
    <property type="component" value="Unassembled WGS sequence"/>
</dbReference>
<protein>
    <submittedName>
        <fullName evidence="2">Uncharacterized protein</fullName>
    </submittedName>
</protein>
<keyword evidence="1" id="KW-0812">Transmembrane</keyword>
<comment type="caution">
    <text evidence="2">The sequence shown here is derived from an EMBL/GenBank/DDBJ whole genome shotgun (WGS) entry which is preliminary data.</text>
</comment>
<organism evidence="2 3">
    <name type="scientific">Anaeromyces robustus</name>
    <dbReference type="NCBI Taxonomy" id="1754192"/>
    <lineage>
        <taxon>Eukaryota</taxon>
        <taxon>Fungi</taxon>
        <taxon>Fungi incertae sedis</taxon>
        <taxon>Chytridiomycota</taxon>
        <taxon>Chytridiomycota incertae sedis</taxon>
        <taxon>Neocallimastigomycetes</taxon>
        <taxon>Neocallimastigales</taxon>
        <taxon>Neocallimastigaceae</taxon>
        <taxon>Anaeromyces</taxon>
    </lineage>
</organism>
<keyword evidence="3" id="KW-1185">Reference proteome</keyword>
<accession>A0A1Y1X6B5</accession>
<gene>
    <name evidence="2" type="ORF">BCR32DRAFT_279814</name>
</gene>
<keyword evidence="1" id="KW-0472">Membrane</keyword>
<feature type="transmembrane region" description="Helical" evidence="1">
    <location>
        <begin position="42"/>
        <end position="64"/>
    </location>
</feature>
<reference evidence="2 3" key="2">
    <citation type="submission" date="2016-08" db="EMBL/GenBank/DDBJ databases">
        <title>Pervasive Adenine N6-methylation of Active Genes in Fungi.</title>
        <authorList>
            <consortium name="DOE Joint Genome Institute"/>
            <person name="Mondo S.J."/>
            <person name="Dannebaum R.O."/>
            <person name="Kuo R.C."/>
            <person name="Labutti K."/>
            <person name="Haridas S."/>
            <person name="Kuo A."/>
            <person name="Salamov A."/>
            <person name="Ahrendt S.R."/>
            <person name="Lipzen A."/>
            <person name="Sullivan W."/>
            <person name="Andreopoulos W.B."/>
            <person name="Clum A."/>
            <person name="Lindquist E."/>
            <person name="Daum C."/>
            <person name="Ramamoorthy G.K."/>
            <person name="Gryganskyi A."/>
            <person name="Culley D."/>
            <person name="Magnuson J.K."/>
            <person name="James T.Y."/>
            <person name="O'Malley M.A."/>
            <person name="Stajich J.E."/>
            <person name="Spatafora J.W."/>
            <person name="Visel A."/>
            <person name="Grigoriev I.V."/>
        </authorList>
    </citation>
    <scope>NUCLEOTIDE SEQUENCE [LARGE SCALE GENOMIC DNA]</scope>
    <source>
        <strain evidence="2 3">S4</strain>
    </source>
</reference>
<dbReference type="EMBL" id="MCFG01000121">
    <property type="protein sequence ID" value="ORX81337.1"/>
    <property type="molecule type" value="Genomic_DNA"/>
</dbReference>
<evidence type="ECO:0000313" key="3">
    <source>
        <dbReference type="Proteomes" id="UP000193944"/>
    </source>
</evidence>
<dbReference type="AlphaFoldDB" id="A0A1Y1X6B5"/>
<sequence>MKKLYTIGGNYSNKVSVVKRLLTDSYIFGYGKNDSRNAENSWLSYIFSSIIFVVILIVIIQYCCCKKLKSAIMIINEEEVPKPVPVNNSDNVNNGNNYTIVILNFKDDTVSNGGVIYKGSVYSGDRKIKKYFLIKMKN</sequence>
<name>A0A1Y1X6B5_9FUNG</name>
<evidence type="ECO:0000256" key="1">
    <source>
        <dbReference type="SAM" id="Phobius"/>
    </source>
</evidence>
<proteinExistence type="predicted"/>
<reference evidence="2 3" key="1">
    <citation type="submission" date="2016-08" db="EMBL/GenBank/DDBJ databases">
        <title>A Parts List for Fungal Cellulosomes Revealed by Comparative Genomics.</title>
        <authorList>
            <consortium name="DOE Joint Genome Institute"/>
            <person name="Haitjema C.H."/>
            <person name="Gilmore S.P."/>
            <person name="Henske J.K."/>
            <person name="Solomon K.V."/>
            <person name="De Groot R."/>
            <person name="Kuo A."/>
            <person name="Mondo S.J."/>
            <person name="Salamov A.A."/>
            <person name="Labutti K."/>
            <person name="Zhao Z."/>
            <person name="Chiniquy J."/>
            <person name="Barry K."/>
            <person name="Brewer H.M."/>
            <person name="Purvine S.O."/>
            <person name="Wright A.T."/>
            <person name="Boxma B."/>
            <person name="Van Alen T."/>
            <person name="Hackstein J.H."/>
            <person name="Baker S.E."/>
            <person name="Grigoriev I.V."/>
            <person name="O'Malley M.A."/>
        </authorList>
    </citation>
    <scope>NUCLEOTIDE SEQUENCE [LARGE SCALE GENOMIC DNA]</scope>
    <source>
        <strain evidence="2 3">S4</strain>
    </source>
</reference>
<evidence type="ECO:0000313" key="2">
    <source>
        <dbReference type="EMBL" id="ORX81337.1"/>
    </source>
</evidence>
<keyword evidence="1" id="KW-1133">Transmembrane helix</keyword>